<reference evidence="14" key="1">
    <citation type="submission" date="2018-06" db="EMBL/GenBank/DDBJ databases">
        <title>Genome assembly of Danube salmon.</title>
        <authorList>
            <person name="Macqueen D.J."/>
            <person name="Gundappa M.K."/>
        </authorList>
    </citation>
    <scope>NUCLEOTIDE SEQUENCE [LARGE SCALE GENOMIC DNA]</scope>
</reference>
<keyword evidence="5" id="KW-0862">Zinc</keyword>
<name>A0A4W5ME59_9TELE</name>
<keyword evidence="8" id="KW-0804">Transcription</keyword>
<evidence type="ECO:0000313" key="13">
    <source>
        <dbReference type="Ensembl" id="ENSHHUP00000036687.1"/>
    </source>
</evidence>
<dbReference type="GO" id="GO:0000977">
    <property type="term" value="F:RNA polymerase II transcription regulatory region sequence-specific DNA binding"/>
    <property type="evidence" value="ECO:0007669"/>
    <property type="project" value="TreeGrafter"/>
</dbReference>
<dbReference type="SUPFAM" id="SSF57667">
    <property type="entry name" value="beta-beta-alpha zinc fingers"/>
    <property type="match status" value="2"/>
</dbReference>
<feature type="domain" description="C2H2-type" evidence="12">
    <location>
        <begin position="341"/>
        <end position="368"/>
    </location>
</feature>
<dbReference type="FunFam" id="3.30.160.60:FF:002716">
    <property type="entry name" value="Zinc finger protein 212"/>
    <property type="match status" value="1"/>
</dbReference>
<keyword evidence="14" id="KW-1185">Reference proteome</keyword>
<feature type="domain" description="C2H2-type" evidence="12">
    <location>
        <begin position="285"/>
        <end position="312"/>
    </location>
</feature>
<evidence type="ECO:0000256" key="1">
    <source>
        <dbReference type="ARBA" id="ARBA00004123"/>
    </source>
</evidence>
<dbReference type="PROSITE" id="PS00028">
    <property type="entry name" value="ZINC_FINGER_C2H2_1"/>
    <property type="match status" value="3"/>
</dbReference>
<keyword evidence="2" id="KW-0479">Metal-binding</keyword>
<dbReference type="FunFam" id="3.30.160.60:FF:000759">
    <property type="entry name" value="zinc finger protein 16"/>
    <property type="match status" value="1"/>
</dbReference>
<keyword evidence="7" id="KW-0238">DNA-binding</keyword>
<feature type="domain" description="C2H2-type" evidence="12">
    <location>
        <begin position="369"/>
        <end position="391"/>
    </location>
</feature>
<dbReference type="PROSITE" id="PS50157">
    <property type="entry name" value="ZINC_FINGER_C2H2_2"/>
    <property type="match status" value="4"/>
</dbReference>
<evidence type="ECO:0000256" key="5">
    <source>
        <dbReference type="ARBA" id="ARBA00022833"/>
    </source>
</evidence>
<dbReference type="GO" id="GO:0008270">
    <property type="term" value="F:zinc ion binding"/>
    <property type="evidence" value="ECO:0007669"/>
    <property type="project" value="UniProtKB-KW"/>
</dbReference>
<dbReference type="GeneTree" id="ENSGT01150000286934"/>
<evidence type="ECO:0000256" key="4">
    <source>
        <dbReference type="ARBA" id="ARBA00022771"/>
    </source>
</evidence>
<dbReference type="GO" id="GO:0005634">
    <property type="term" value="C:nucleus"/>
    <property type="evidence" value="ECO:0007669"/>
    <property type="project" value="UniProtKB-SubCell"/>
</dbReference>
<comment type="subcellular location">
    <subcellularLocation>
        <location evidence="1">Nucleus</location>
    </subcellularLocation>
</comment>
<evidence type="ECO:0000256" key="2">
    <source>
        <dbReference type="ARBA" id="ARBA00022723"/>
    </source>
</evidence>
<keyword evidence="3" id="KW-0677">Repeat</keyword>
<dbReference type="GO" id="GO:0000981">
    <property type="term" value="F:DNA-binding transcription factor activity, RNA polymerase II-specific"/>
    <property type="evidence" value="ECO:0007669"/>
    <property type="project" value="TreeGrafter"/>
</dbReference>
<proteinExistence type="predicted"/>
<dbReference type="PANTHER" id="PTHR24381">
    <property type="entry name" value="ZINC FINGER PROTEIN"/>
    <property type="match status" value="1"/>
</dbReference>
<protein>
    <recommendedName>
        <fullName evidence="12">C2H2-type domain-containing protein</fullName>
    </recommendedName>
</protein>
<organism evidence="13 14">
    <name type="scientific">Hucho hucho</name>
    <name type="common">huchen</name>
    <dbReference type="NCBI Taxonomy" id="62062"/>
    <lineage>
        <taxon>Eukaryota</taxon>
        <taxon>Metazoa</taxon>
        <taxon>Chordata</taxon>
        <taxon>Craniata</taxon>
        <taxon>Vertebrata</taxon>
        <taxon>Euteleostomi</taxon>
        <taxon>Actinopterygii</taxon>
        <taxon>Neopterygii</taxon>
        <taxon>Teleostei</taxon>
        <taxon>Protacanthopterygii</taxon>
        <taxon>Salmoniformes</taxon>
        <taxon>Salmonidae</taxon>
        <taxon>Salmoninae</taxon>
        <taxon>Hucho</taxon>
    </lineage>
</organism>
<evidence type="ECO:0000256" key="9">
    <source>
        <dbReference type="ARBA" id="ARBA00023242"/>
    </source>
</evidence>
<keyword evidence="6" id="KW-0805">Transcription regulation</keyword>
<dbReference type="FunFam" id="3.30.160.60:FF:002343">
    <property type="entry name" value="Zinc finger protein 33A"/>
    <property type="match status" value="1"/>
</dbReference>
<evidence type="ECO:0000256" key="6">
    <source>
        <dbReference type="ARBA" id="ARBA00023015"/>
    </source>
</evidence>
<dbReference type="SMART" id="SM00355">
    <property type="entry name" value="ZnF_C2H2"/>
    <property type="match status" value="4"/>
</dbReference>
<feature type="region of interest" description="Disordered" evidence="11">
    <location>
        <begin position="171"/>
        <end position="191"/>
    </location>
</feature>
<dbReference type="PANTHER" id="PTHR24381:SF393">
    <property type="entry name" value="CHROMATIN-LINKED ADAPTOR FOR MSL PROTEINS, ISOFORM B"/>
    <property type="match status" value="1"/>
</dbReference>
<dbReference type="Gene3D" id="3.30.160.60">
    <property type="entry name" value="Classic Zinc Finger"/>
    <property type="match status" value="4"/>
</dbReference>
<evidence type="ECO:0000256" key="11">
    <source>
        <dbReference type="SAM" id="MobiDB-lite"/>
    </source>
</evidence>
<evidence type="ECO:0000259" key="12">
    <source>
        <dbReference type="PROSITE" id="PS50157"/>
    </source>
</evidence>
<reference evidence="13" key="3">
    <citation type="submission" date="2025-09" db="UniProtKB">
        <authorList>
            <consortium name="Ensembl"/>
        </authorList>
    </citation>
    <scope>IDENTIFICATION</scope>
</reference>
<sequence>MNTMINRGSFQTQLASIMEILSKAAVVEIGKLVDECSAVLRSEISQHMNENEALKKKCYLLEIELKTVKLHERKRVIASRCQNGVQVSGQIFTHRATENREKQSAPAIESVFGKDWCMDLWRDGESIPQDKETTIGSVILGDDEVTQAIDLVDNEPDLVFIKEELFEDQPVDRQRGHASNRKGSVAVEDSPAVERAAASQLHLYKGDLNIYPAGSHRVQPDTEQPTSIESLMEDPTLAGLVDNTAEPGPGTADGVYMDYPPHNTYAPRNRPSHQQGTGKDLKQQFDCLFCGKSFGYLSYLKVHIRRHSGEKPFGCTVCGKRFAQKTYLKLHQRTHSGEKPYSCTECGKSFSQKSSLNVHLRSHTGEKPYSCVDCGKSYTYKHGFNTHQCFN</sequence>
<evidence type="ECO:0000256" key="10">
    <source>
        <dbReference type="PROSITE-ProRule" id="PRU00042"/>
    </source>
</evidence>
<evidence type="ECO:0000256" key="3">
    <source>
        <dbReference type="ARBA" id="ARBA00022737"/>
    </source>
</evidence>
<dbReference type="STRING" id="62062.ENSHHUP00000036687"/>
<keyword evidence="4 10" id="KW-0863">Zinc-finger</keyword>
<keyword evidence="9" id="KW-0539">Nucleus</keyword>
<dbReference type="InterPro" id="IPR013087">
    <property type="entry name" value="Znf_C2H2_type"/>
</dbReference>
<evidence type="ECO:0000256" key="8">
    <source>
        <dbReference type="ARBA" id="ARBA00023163"/>
    </source>
</evidence>
<evidence type="ECO:0000256" key="7">
    <source>
        <dbReference type="ARBA" id="ARBA00023125"/>
    </source>
</evidence>
<accession>A0A4W5ME59</accession>
<dbReference type="Ensembl" id="ENSHHUT00000038154.1">
    <property type="protein sequence ID" value="ENSHHUP00000036687.1"/>
    <property type="gene ID" value="ENSHHUG00000023018.1"/>
</dbReference>
<dbReference type="Proteomes" id="UP000314982">
    <property type="component" value="Unassembled WGS sequence"/>
</dbReference>
<feature type="domain" description="C2H2-type" evidence="12">
    <location>
        <begin position="313"/>
        <end position="340"/>
    </location>
</feature>
<reference evidence="13" key="2">
    <citation type="submission" date="2025-08" db="UniProtKB">
        <authorList>
            <consortium name="Ensembl"/>
        </authorList>
    </citation>
    <scope>IDENTIFICATION</scope>
</reference>
<dbReference type="Pfam" id="PF00096">
    <property type="entry name" value="zf-C2H2"/>
    <property type="match status" value="3"/>
</dbReference>
<dbReference type="InterPro" id="IPR036236">
    <property type="entry name" value="Znf_C2H2_sf"/>
</dbReference>
<dbReference type="AlphaFoldDB" id="A0A4W5ME59"/>
<evidence type="ECO:0000313" key="14">
    <source>
        <dbReference type="Proteomes" id="UP000314982"/>
    </source>
</evidence>